<comment type="subcellular location">
    <subcellularLocation>
        <location evidence="1">Cytoplasm</location>
    </subcellularLocation>
</comment>
<accession>A0A3B0YTC9</accession>
<keyword evidence="9 12" id="KW-0030">Aminoacyl-tRNA synthetase</keyword>
<dbReference type="HAMAP" id="MF_00255">
    <property type="entry name" value="Gly_tRNA_synth_beta"/>
    <property type="match status" value="1"/>
</dbReference>
<keyword evidence="8" id="KW-0648">Protein biosynthesis</keyword>
<dbReference type="GO" id="GO:0006426">
    <property type="term" value="P:glycyl-tRNA aminoacylation"/>
    <property type="evidence" value="ECO:0007669"/>
    <property type="project" value="InterPro"/>
</dbReference>
<evidence type="ECO:0000256" key="9">
    <source>
        <dbReference type="ARBA" id="ARBA00023146"/>
    </source>
</evidence>
<dbReference type="PROSITE" id="PS50861">
    <property type="entry name" value="AA_TRNA_LIGASE_II_GLYAB"/>
    <property type="match status" value="1"/>
</dbReference>
<evidence type="ECO:0000259" key="11">
    <source>
        <dbReference type="SMART" id="SM00836"/>
    </source>
</evidence>
<dbReference type="SUPFAM" id="SSF109604">
    <property type="entry name" value="HD-domain/PDEase-like"/>
    <property type="match status" value="1"/>
</dbReference>
<evidence type="ECO:0000256" key="7">
    <source>
        <dbReference type="ARBA" id="ARBA00022840"/>
    </source>
</evidence>
<dbReference type="GO" id="GO:0006420">
    <property type="term" value="P:arginyl-tRNA aminoacylation"/>
    <property type="evidence" value="ECO:0007669"/>
    <property type="project" value="InterPro"/>
</dbReference>
<dbReference type="GO" id="GO:0004814">
    <property type="term" value="F:arginine-tRNA ligase activity"/>
    <property type="evidence" value="ECO:0007669"/>
    <property type="project" value="InterPro"/>
</dbReference>
<comment type="catalytic activity">
    <reaction evidence="10">
        <text>tRNA(Gly) + glycine + ATP = glycyl-tRNA(Gly) + AMP + diphosphate</text>
        <dbReference type="Rhea" id="RHEA:16013"/>
        <dbReference type="Rhea" id="RHEA-COMP:9664"/>
        <dbReference type="Rhea" id="RHEA-COMP:9683"/>
        <dbReference type="ChEBI" id="CHEBI:30616"/>
        <dbReference type="ChEBI" id="CHEBI:33019"/>
        <dbReference type="ChEBI" id="CHEBI:57305"/>
        <dbReference type="ChEBI" id="CHEBI:78442"/>
        <dbReference type="ChEBI" id="CHEBI:78522"/>
        <dbReference type="ChEBI" id="CHEBI:456215"/>
        <dbReference type="EC" id="6.1.1.14"/>
    </reaction>
</comment>
<dbReference type="PANTHER" id="PTHR30075">
    <property type="entry name" value="GLYCYL-TRNA SYNTHETASE"/>
    <property type="match status" value="1"/>
</dbReference>
<dbReference type="PANTHER" id="PTHR30075:SF2">
    <property type="entry name" value="GLYCINE--TRNA LIGASE, CHLOROPLASTIC_MITOCHONDRIAL 2"/>
    <property type="match status" value="1"/>
</dbReference>
<evidence type="ECO:0000256" key="10">
    <source>
        <dbReference type="ARBA" id="ARBA00047937"/>
    </source>
</evidence>
<dbReference type="SMART" id="SM00836">
    <property type="entry name" value="DALR_1"/>
    <property type="match status" value="1"/>
</dbReference>
<dbReference type="EMBL" id="UOFL01000171">
    <property type="protein sequence ID" value="VAW79333.1"/>
    <property type="molecule type" value="Genomic_DNA"/>
</dbReference>
<keyword evidence="5 12" id="KW-0436">Ligase</keyword>
<feature type="domain" description="DALR anticodon binding" evidence="11">
    <location>
        <begin position="587"/>
        <end position="690"/>
    </location>
</feature>
<dbReference type="PRINTS" id="PR01045">
    <property type="entry name" value="TRNASYNTHGB"/>
</dbReference>
<organism evidence="12">
    <name type="scientific">hydrothermal vent metagenome</name>
    <dbReference type="NCBI Taxonomy" id="652676"/>
    <lineage>
        <taxon>unclassified sequences</taxon>
        <taxon>metagenomes</taxon>
        <taxon>ecological metagenomes</taxon>
    </lineage>
</organism>
<keyword evidence="6" id="KW-0547">Nucleotide-binding</keyword>
<dbReference type="GO" id="GO:0004820">
    <property type="term" value="F:glycine-tRNA ligase activity"/>
    <property type="evidence" value="ECO:0007669"/>
    <property type="project" value="UniProtKB-EC"/>
</dbReference>
<dbReference type="EC" id="6.1.1.14" evidence="3"/>
<evidence type="ECO:0000256" key="5">
    <source>
        <dbReference type="ARBA" id="ARBA00022598"/>
    </source>
</evidence>
<dbReference type="Gene3D" id="1.10.730.10">
    <property type="entry name" value="Isoleucyl-tRNA Synthetase, Domain 1"/>
    <property type="match status" value="1"/>
</dbReference>
<evidence type="ECO:0000256" key="1">
    <source>
        <dbReference type="ARBA" id="ARBA00004496"/>
    </source>
</evidence>
<name>A0A3B0YTC9_9ZZZZ</name>
<keyword evidence="4" id="KW-0963">Cytoplasm</keyword>
<dbReference type="InterPro" id="IPR006194">
    <property type="entry name" value="Gly-tRNA-synth_heterodimer"/>
</dbReference>
<keyword evidence="7" id="KW-0067">ATP-binding</keyword>
<proteinExistence type="inferred from homology"/>
<reference evidence="12" key="1">
    <citation type="submission" date="2018-06" db="EMBL/GenBank/DDBJ databases">
        <authorList>
            <person name="Zhirakovskaya E."/>
        </authorList>
    </citation>
    <scope>NUCLEOTIDE SEQUENCE</scope>
</reference>
<dbReference type="Pfam" id="PF05746">
    <property type="entry name" value="DALR_1"/>
    <property type="match status" value="1"/>
</dbReference>
<protein>
    <recommendedName>
        <fullName evidence="3">glycine--tRNA ligase</fullName>
        <ecNumber evidence="3">6.1.1.14</ecNumber>
    </recommendedName>
</protein>
<dbReference type="NCBIfam" id="TIGR00211">
    <property type="entry name" value="glyS"/>
    <property type="match status" value="1"/>
</dbReference>
<gene>
    <name evidence="12" type="ORF">MNBD_GAMMA12-476</name>
</gene>
<evidence type="ECO:0000313" key="12">
    <source>
        <dbReference type="EMBL" id="VAW79333.1"/>
    </source>
</evidence>
<evidence type="ECO:0000256" key="3">
    <source>
        <dbReference type="ARBA" id="ARBA00012829"/>
    </source>
</evidence>
<evidence type="ECO:0000256" key="8">
    <source>
        <dbReference type="ARBA" id="ARBA00022917"/>
    </source>
</evidence>
<dbReference type="GO" id="GO:0005524">
    <property type="term" value="F:ATP binding"/>
    <property type="evidence" value="ECO:0007669"/>
    <property type="project" value="UniProtKB-KW"/>
</dbReference>
<comment type="similarity">
    <text evidence="2">Belongs to the class-II aminoacyl-tRNA synthetase family.</text>
</comment>
<evidence type="ECO:0000256" key="2">
    <source>
        <dbReference type="ARBA" id="ARBA00008226"/>
    </source>
</evidence>
<dbReference type="AlphaFoldDB" id="A0A3B0YTC9"/>
<dbReference type="GO" id="GO:0005829">
    <property type="term" value="C:cytosol"/>
    <property type="evidence" value="ECO:0007669"/>
    <property type="project" value="TreeGrafter"/>
</dbReference>
<evidence type="ECO:0000256" key="6">
    <source>
        <dbReference type="ARBA" id="ARBA00022741"/>
    </source>
</evidence>
<dbReference type="InterPro" id="IPR015944">
    <property type="entry name" value="Gly-tRNA-synth_bsu"/>
</dbReference>
<dbReference type="InterPro" id="IPR008909">
    <property type="entry name" value="DALR_anticod-bd"/>
</dbReference>
<sequence>MSVEDFFVEIGTEELPPKALKKLSASFTDNISKQFVEAKLKFDSIKSFATPRRLAVFFTSLEMSQSDKSIEKKGPAISAAFDKEGNPTKAVLGFARSCGIEVSELQKIETEKGAWVSYTLKQKGKQTAELIPDIIRTALEKLPIAKRMRWGALDFEFVRPVHWVTILLGKEIVPANIYGIQSDRKSRGHRFHHHQNIELSHGSEYEKELFKAKVIVDFSTRMELVKNQVEEKAKDIGGTAVIDIALLEEVTSMVEWPFSVAGNFEKKFLAIPSEALISAMKQHQKYFHLINEKGDLLPAFITVCNIESTNPASVKAGNEKVIRPRLADSMFFWNKDKKNPLDNKLTSLKNVVFQKKLGSLFDKTMRVKCLAGNIASFLGANTTYINRAAELCKCDLMTEMVGEFPDLQGTMGRYYATHNNEPNEVCLALEQYYQPRFSGDEIPQQVTGQCLALADKLDTIVGIFGIGLAPTGDKDPFALRRSVLGCIRILIEGNLQLDLLKILKAAIEAYNKQAPKLLGDKTLQKVYEFMLARLPVYYTSQGIQSDSVESVICLNPTYLNDSDKRIHAVNKFRTLPQAESLAETNKRISNIIKKAPDFKLGKINTKLLVEESEIKLAAKVEESNRKLKPLFQEKKYEEAMSTLAELRDSIDYFFDSVMVMDKDSKIRNNRLALLASLRNQFLQIADISKLQS</sequence>
<evidence type="ECO:0000256" key="4">
    <source>
        <dbReference type="ARBA" id="ARBA00022490"/>
    </source>
</evidence>
<dbReference type="Pfam" id="PF02092">
    <property type="entry name" value="tRNA_synt_2f"/>
    <property type="match status" value="1"/>
</dbReference>